<evidence type="ECO:0000313" key="2">
    <source>
        <dbReference type="Proteomes" id="UP000095282"/>
    </source>
</evidence>
<proteinExistence type="predicted"/>
<accession>A0A1I7U239</accession>
<evidence type="ECO:0000313" key="3">
    <source>
        <dbReference type="WBParaSite" id="Csp11.Scaffold629.g14074.t1"/>
    </source>
</evidence>
<feature type="compositionally biased region" description="Low complexity" evidence="1">
    <location>
        <begin position="22"/>
        <end position="37"/>
    </location>
</feature>
<feature type="compositionally biased region" description="Basic and acidic residues" evidence="1">
    <location>
        <begin position="270"/>
        <end position="290"/>
    </location>
</feature>
<dbReference type="eggNOG" id="KOG2590">
    <property type="taxonomic scope" value="Eukaryota"/>
</dbReference>
<reference evidence="3" key="1">
    <citation type="submission" date="2016-11" db="UniProtKB">
        <authorList>
            <consortium name="WormBaseParasite"/>
        </authorList>
    </citation>
    <scope>IDENTIFICATION</scope>
</reference>
<feature type="region of interest" description="Disordered" evidence="1">
    <location>
        <begin position="1"/>
        <end position="103"/>
    </location>
</feature>
<evidence type="ECO:0000256" key="1">
    <source>
        <dbReference type="SAM" id="MobiDB-lite"/>
    </source>
</evidence>
<name>A0A1I7U239_9PELO</name>
<organism evidence="2 3">
    <name type="scientific">Caenorhabditis tropicalis</name>
    <dbReference type="NCBI Taxonomy" id="1561998"/>
    <lineage>
        <taxon>Eukaryota</taxon>
        <taxon>Metazoa</taxon>
        <taxon>Ecdysozoa</taxon>
        <taxon>Nematoda</taxon>
        <taxon>Chromadorea</taxon>
        <taxon>Rhabditida</taxon>
        <taxon>Rhabditina</taxon>
        <taxon>Rhabditomorpha</taxon>
        <taxon>Rhabditoidea</taxon>
        <taxon>Rhabditidae</taxon>
        <taxon>Peloderinae</taxon>
        <taxon>Caenorhabditis</taxon>
    </lineage>
</organism>
<feature type="compositionally biased region" description="Basic and acidic residues" evidence="1">
    <location>
        <begin position="176"/>
        <end position="190"/>
    </location>
</feature>
<feature type="compositionally biased region" description="Basic residues" evidence="1">
    <location>
        <begin position="74"/>
        <end position="84"/>
    </location>
</feature>
<feature type="compositionally biased region" description="Polar residues" evidence="1">
    <location>
        <begin position="192"/>
        <end position="204"/>
    </location>
</feature>
<feature type="compositionally biased region" description="Polar residues" evidence="1">
    <location>
        <begin position="234"/>
        <end position="249"/>
    </location>
</feature>
<dbReference type="AlphaFoldDB" id="A0A1I7U239"/>
<keyword evidence="2" id="KW-1185">Reference proteome</keyword>
<feature type="compositionally biased region" description="Basic and acidic residues" evidence="1">
    <location>
        <begin position="55"/>
        <end position="73"/>
    </location>
</feature>
<dbReference type="Proteomes" id="UP000095282">
    <property type="component" value="Unplaced"/>
</dbReference>
<dbReference type="WBParaSite" id="Csp11.Scaffold629.g14074.t1">
    <property type="protein sequence ID" value="Csp11.Scaffold629.g14074.t1"/>
    <property type="gene ID" value="Csp11.Scaffold629.g14074"/>
</dbReference>
<sequence>MAEKQPMLSFAKVVSGQAEEVSSQQQQTSQKQQNSSSTIEYENNQTEKHSHHQKRDKENAGTRNSDRPRGEGKGKRRNNRKTDRKQKGEAKTEKAVEKPVQEEVKPVEIPVVLEPAPLPATNAWFKNKVPEEVAEVPDNRTVDPPVQPVPAAPKSSNPVPEKKKASETASKPAAQIKEKTRARESKKEPWKSTPTAADASSVTETVVAPQEWPSLAKPELNDNVSPSNSDDNEGASSSQHKTGGKTTKNSWKKVDISVDYGSKGKGVARGGEKGTRRSANDETSRRRSGEEESASGDEQQYW</sequence>
<feature type="compositionally biased region" description="Basic and acidic residues" evidence="1">
    <location>
        <begin position="85"/>
        <end position="103"/>
    </location>
</feature>
<dbReference type="STRING" id="1561998.A0A1I7U239"/>
<feature type="region of interest" description="Disordered" evidence="1">
    <location>
        <begin position="135"/>
        <end position="302"/>
    </location>
</feature>
<protein>
    <submittedName>
        <fullName evidence="3">HTH La-type RNA-binding domain-containing protein</fullName>
    </submittedName>
</protein>